<accession>A0A1Q2MGA3</accession>
<dbReference type="KEGG" id="pbas:SMSP2_02088"/>
<dbReference type="EMBL" id="CP019646">
    <property type="protein sequence ID" value="AQQ71711.1"/>
    <property type="molecule type" value="Genomic_DNA"/>
</dbReference>
<reference evidence="4" key="1">
    <citation type="submission" date="2017-02" db="EMBL/GenBank/DDBJ databases">
        <title>Comparative genomics and description of representatives of a novel lineage of planctomycetes thriving in anoxic sediments.</title>
        <authorList>
            <person name="Spring S."/>
            <person name="Bunk B."/>
            <person name="Sproer C."/>
        </authorList>
    </citation>
    <scope>NUCLEOTIDE SEQUENCE [LARGE SCALE GENOMIC DNA]</scope>
    <source>
        <strain evidence="4">SM-Chi-D1</strain>
    </source>
</reference>
<feature type="chain" id="PRO_5012591610" evidence="2">
    <location>
        <begin position="20"/>
        <end position="154"/>
    </location>
</feature>
<feature type="coiled-coil region" evidence="1">
    <location>
        <begin position="34"/>
        <end position="61"/>
    </location>
</feature>
<evidence type="ECO:0000256" key="2">
    <source>
        <dbReference type="SAM" id="SignalP"/>
    </source>
</evidence>
<dbReference type="RefSeq" id="WP_146683862.1">
    <property type="nucleotide sequence ID" value="NZ_CP019646.1"/>
</dbReference>
<evidence type="ECO:0000313" key="3">
    <source>
        <dbReference type="EMBL" id="AQQ71711.1"/>
    </source>
</evidence>
<keyword evidence="1" id="KW-0175">Coiled coil</keyword>
<evidence type="ECO:0000313" key="4">
    <source>
        <dbReference type="Proteomes" id="UP000188181"/>
    </source>
</evidence>
<dbReference type="STRING" id="1851148.SMSP2_02088"/>
<dbReference type="Pfam" id="PF06868">
    <property type="entry name" value="DUF1257"/>
    <property type="match status" value="1"/>
</dbReference>
<name>A0A1Q2MGA3_9BACT</name>
<protein>
    <submittedName>
        <fullName evidence="3">Uncharacterized protein</fullName>
    </submittedName>
</protein>
<evidence type="ECO:0000256" key="1">
    <source>
        <dbReference type="SAM" id="Coils"/>
    </source>
</evidence>
<keyword evidence="4" id="KW-1185">Reference proteome</keyword>
<dbReference type="AlphaFoldDB" id="A0A1Q2MGA3"/>
<dbReference type="Proteomes" id="UP000188181">
    <property type="component" value="Chromosome"/>
</dbReference>
<organism evidence="3 4">
    <name type="scientific">Limihaloglobus sulfuriphilus</name>
    <dbReference type="NCBI Taxonomy" id="1851148"/>
    <lineage>
        <taxon>Bacteria</taxon>
        <taxon>Pseudomonadati</taxon>
        <taxon>Planctomycetota</taxon>
        <taxon>Phycisphaerae</taxon>
        <taxon>Sedimentisphaerales</taxon>
        <taxon>Sedimentisphaeraceae</taxon>
        <taxon>Limihaloglobus</taxon>
    </lineage>
</organism>
<sequence length="154" mass="17049" precursor="true">MSTVVILAPVIVGSWPVIAAAAAAAASSLGMSVAQEIQESKEQMADENNSVEIELEQAQFAQNLSAGSEMLLEKDGMKIIIKRDNRGRCSVCAEGKGFSKAELKHAAEEFTQKFTQCYAYHRTVTELKNKNFQMLDEQVEQDGSIKLHVRRWVD</sequence>
<proteinExistence type="predicted"/>
<gene>
    <name evidence="3" type="ORF">SMSP2_02088</name>
</gene>
<dbReference type="OrthoDB" id="280984at2"/>
<keyword evidence="2" id="KW-0732">Signal</keyword>
<feature type="signal peptide" evidence="2">
    <location>
        <begin position="1"/>
        <end position="19"/>
    </location>
</feature>
<dbReference type="InterPro" id="IPR009666">
    <property type="entry name" value="Uncharacterised_Ycf35"/>
</dbReference>